<evidence type="ECO:0000313" key="7">
    <source>
        <dbReference type="Proteomes" id="UP000236182"/>
    </source>
</evidence>
<gene>
    <name evidence="6" type="ORF">C1638_021245</name>
</gene>
<dbReference type="PANTHER" id="PTHR12714">
    <property type="entry name" value="PROTEIN-S ISOPRENYLCYSTEINE O-METHYLTRANSFERASE"/>
    <property type="match status" value="1"/>
</dbReference>
<dbReference type="EMBL" id="PPEI02000010">
    <property type="protein sequence ID" value="PWN59614.1"/>
    <property type="molecule type" value="Genomic_DNA"/>
</dbReference>
<dbReference type="OrthoDB" id="9782395at2"/>
<comment type="subcellular location">
    <subcellularLocation>
        <location evidence="1">Endomembrane system</location>
        <topology evidence="1">Multi-pass membrane protein</topology>
    </subcellularLocation>
</comment>
<keyword evidence="7" id="KW-1185">Reference proteome</keyword>
<feature type="transmembrane region" description="Helical" evidence="5">
    <location>
        <begin position="148"/>
        <end position="174"/>
    </location>
</feature>
<dbReference type="GO" id="GO:0032259">
    <property type="term" value="P:methylation"/>
    <property type="evidence" value="ECO:0007669"/>
    <property type="project" value="UniProtKB-KW"/>
</dbReference>
<feature type="transmembrane region" description="Helical" evidence="5">
    <location>
        <begin position="16"/>
        <end position="38"/>
    </location>
</feature>
<dbReference type="PANTHER" id="PTHR12714:SF9">
    <property type="entry name" value="PROTEIN-S-ISOPRENYLCYSTEINE O-METHYLTRANSFERASE"/>
    <property type="match status" value="1"/>
</dbReference>
<dbReference type="GO" id="GO:0008168">
    <property type="term" value="F:methyltransferase activity"/>
    <property type="evidence" value="ECO:0007669"/>
    <property type="project" value="UniProtKB-KW"/>
</dbReference>
<name>A0A316WDU8_9FLAO</name>
<keyword evidence="3 5" id="KW-1133">Transmembrane helix</keyword>
<evidence type="ECO:0000256" key="5">
    <source>
        <dbReference type="SAM" id="Phobius"/>
    </source>
</evidence>
<evidence type="ECO:0000256" key="3">
    <source>
        <dbReference type="ARBA" id="ARBA00022989"/>
    </source>
</evidence>
<keyword evidence="4 5" id="KW-0472">Membrane</keyword>
<dbReference type="Pfam" id="PF04191">
    <property type="entry name" value="PEMT"/>
    <property type="match status" value="1"/>
</dbReference>
<evidence type="ECO:0000256" key="4">
    <source>
        <dbReference type="ARBA" id="ARBA00023136"/>
    </source>
</evidence>
<dbReference type="PROSITE" id="PS50244">
    <property type="entry name" value="S5A_REDUCTASE"/>
    <property type="match status" value="1"/>
</dbReference>
<feature type="transmembrane region" description="Helical" evidence="5">
    <location>
        <begin position="96"/>
        <end position="114"/>
    </location>
</feature>
<keyword evidence="2 5" id="KW-0812">Transmembrane</keyword>
<organism evidence="6 7">
    <name type="scientific">Chryseobacterium oncorhynchi</name>
    <dbReference type="NCBI Taxonomy" id="741074"/>
    <lineage>
        <taxon>Bacteria</taxon>
        <taxon>Pseudomonadati</taxon>
        <taxon>Bacteroidota</taxon>
        <taxon>Flavobacteriia</taxon>
        <taxon>Flavobacteriales</taxon>
        <taxon>Weeksellaceae</taxon>
        <taxon>Chryseobacterium group</taxon>
        <taxon>Chryseobacterium</taxon>
    </lineage>
</organism>
<dbReference type="GO" id="GO:0012505">
    <property type="term" value="C:endomembrane system"/>
    <property type="evidence" value="ECO:0007669"/>
    <property type="project" value="UniProtKB-SubCell"/>
</dbReference>
<accession>A0A316WDU8</accession>
<sequence>MNFVQNFYAMTDFIRFFIPFYFILFFLVSFVGISFTVAKRIGKNPNVLPKDDSAYGLIGWYFKLTLFFLFMYTILFFLSPNIIGQSFIISFLDNDFFRYSGVVLMIIALIWVFIAQWQMKDSWRIGIDNDTKTELVTQGLFRFSRNPIFLGMTVSLVGFFMAFPTVIALTFLLIGSILMQIQIRLEEEFLLKQHEQIYLAYKKRVGRMLGLY</sequence>
<protein>
    <submittedName>
        <fullName evidence="6">Isoprenylcysteine carboxylmethyltransferase family protein</fullName>
    </submittedName>
</protein>
<comment type="caution">
    <text evidence="6">The sequence shown here is derived from an EMBL/GenBank/DDBJ whole genome shotgun (WGS) entry which is preliminary data.</text>
</comment>
<evidence type="ECO:0000313" key="6">
    <source>
        <dbReference type="EMBL" id="PWN59614.1"/>
    </source>
</evidence>
<proteinExistence type="predicted"/>
<reference evidence="6" key="1">
    <citation type="submission" date="2018-04" db="EMBL/GenBank/DDBJ databases">
        <title>Draft Genome Sequences of Chryseobacterium lactis NCTC11390T isolated from milk, Chryseobacterium oncorhynchi 701B-08T from rainbow trout, and Chryseobacterium viscerum 687B-08T from diseased fish.</title>
        <authorList>
            <person name="Jeong J.-J."/>
            <person name="Lee Y.J."/>
            <person name="Pathiraja D."/>
            <person name="Park B."/>
            <person name="Choi I.-G."/>
            <person name="Kim K.D."/>
        </authorList>
    </citation>
    <scope>NUCLEOTIDE SEQUENCE [LARGE SCALE GENOMIC DNA]</scope>
    <source>
        <strain evidence="6">701B-08</strain>
    </source>
</reference>
<evidence type="ECO:0000256" key="2">
    <source>
        <dbReference type="ARBA" id="ARBA00022692"/>
    </source>
</evidence>
<dbReference type="InterPro" id="IPR007318">
    <property type="entry name" value="Phopholipid_MeTrfase"/>
</dbReference>
<dbReference type="Proteomes" id="UP000236182">
    <property type="component" value="Unassembled WGS sequence"/>
</dbReference>
<feature type="transmembrane region" description="Helical" evidence="5">
    <location>
        <begin position="58"/>
        <end position="84"/>
    </location>
</feature>
<dbReference type="Gene3D" id="1.20.120.1630">
    <property type="match status" value="1"/>
</dbReference>
<evidence type="ECO:0000256" key="1">
    <source>
        <dbReference type="ARBA" id="ARBA00004127"/>
    </source>
</evidence>
<dbReference type="AlphaFoldDB" id="A0A316WDU8"/>